<sequence>MITLKTRTVKLFDGSERINVSLKEKTYNLKEEIKEYEQTLNYGYLECPKCHTSNLIYYGGYIRNIGINQEFLIIRIQRVQCKDCKKTHAIIPNFIYPFFQYEKSYINYILLLMKVREKKDKEIENRLKLSRQLLSKWEQRFKNHETRLKTFLKTSKIPEIIKEVITGFFEHGYESENGIRYFQKIPT</sequence>
<gene>
    <name evidence="2" type="ORF">IAB27_05880</name>
</gene>
<dbReference type="Proteomes" id="UP000886786">
    <property type="component" value="Unassembled WGS sequence"/>
</dbReference>
<evidence type="ECO:0000313" key="2">
    <source>
        <dbReference type="EMBL" id="HIQ91133.1"/>
    </source>
</evidence>
<accession>A0A9D0ZRE1</accession>
<dbReference type="EMBL" id="DVFV01000103">
    <property type="protein sequence ID" value="HIQ91133.1"/>
    <property type="molecule type" value="Genomic_DNA"/>
</dbReference>
<dbReference type="InterPro" id="IPR045536">
    <property type="entry name" value="DUF6431"/>
</dbReference>
<proteinExistence type="predicted"/>
<comment type="caution">
    <text evidence="2">The sequence shown here is derived from an EMBL/GenBank/DDBJ whole genome shotgun (WGS) entry which is preliminary data.</text>
</comment>
<reference evidence="2" key="1">
    <citation type="submission" date="2020-10" db="EMBL/GenBank/DDBJ databases">
        <authorList>
            <person name="Gilroy R."/>
        </authorList>
    </citation>
    <scope>NUCLEOTIDE SEQUENCE</scope>
    <source>
        <strain evidence="2">CHK147-3167</strain>
    </source>
</reference>
<reference evidence="2" key="2">
    <citation type="journal article" date="2021" name="PeerJ">
        <title>Extensive microbial diversity within the chicken gut microbiome revealed by metagenomics and culture.</title>
        <authorList>
            <person name="Gilroy R."/>
            <person name="Ravi A."/>
            <person name="Getino M."/>
            <person name="Pursley I."/>
            <person name="Horton D.L."/>
            <person name="Alikhan N.F."/>
            <person name="Baker D."/>
            <person name="Gharbi K."/>
            <person name="Hall N."/>
            <person name="Watson M."/>
            <person name="Adriaenssens E.M."/>
            <person name="Foster-Nyarko E."/>
            <person name="Jarju S."/>
            <person name="Secka A."/>
            <person name="Antonio M."/>
            <person name="Oren A."/>
            <person name="Chaudhuri R.R."/>
            <person name="La Ragione R."/>
            <person name="Hildebrand F."/>
            <person name="Pallen M.J."/>
        </authorList>
    </citation>
    <scope>NUCLEOTIDE SEQUENCE</scope>
    <source>
        <strain evidence="2">CHK147-3167</strain>
    </source>
</reference>
<dbReference type="AlphaFoldDB" id="A0A9D0ZRE1"/>
<dbReference type="Pfam" id="PF20020">
    <property type="entry name" value="DUF6431"/>
    <property type="match status" value="1"/>
</dbReference>
<evidence type="ECO:0000313" key="3">
    <source>
        <dbReference type="Proteomes" id="UP000886786"/>
    </source>
</evidence>
<organism evidence="2 3">
    <name type="scientific">Candidatus Coprosoma intestinipullorum</name>
    <dbReference type="NCBI Taxonomy" id="2840752"/>
    <lineage>
        <taxon>Bacteria</taxon>
        <taxon>Bacillati</taxon>
        <taxon>Bacillota</taxon>
        <taxon>Bacillota incertae sedis</taxon>
        <taxon>Candidatus Coprosoma</taxon>
    </lineage>
</organism>
<feature type="domain" description="DUF6431" evidence="1">
    <location>
        <begin position="47"/>
        <end position="111"/>
    </location>
</feature>
<evidence type="ECO:0000259" key="1">
    <source>
        <dbReference type="Pfam" id="PF20020"/>
    </source>
</evidence>
<protein>
    <submittedName>
        <fullName evidence="2">Transposase family protein</fullName>
    </submittedName>
</protein>
<name>A0A9D0ZRE1_9FIRM</name>